<sequence length="141" mass="16445">MNQDPINERGSRSESDKARTYAKALWLLKDDLALRTKDLALLMDLNVRTLRDARKKGHFPCLSNDRLLRLAHLLGINKSLEIIFPRNEEIRKNWLHVKRDLFNGKSALEMIEADPLNSLPRLYAVRRVLELYRVGTIHNMT</sequence>
<dbReference type="AlphaFoldDB" id="A0A1Y6CPL1"/>
<dbReference type="STRING" id="1513793.SAMN06296036_123115"/>
<gene>
    <name evidence="1" type="ORF">SAMN06296036_123115</name>
</gene>
<dbReference type="RefSeq" id="WP_132323755.1">
    <property type="nucleotide sequence ID" value="NZ_FWZT01000023.1"/>
</dbReference>
<dbReference type="Proteomes" id="UP000192907">
    <property type="component" value="Unassembled WGS sequence"/>
</dbReference>
<dbReference type="EMBL" id="FWZT01000023">
    <property type="protein sequence ID" value="SMF67492.1"/>
    <property type="molecule type" value="Genomic_DNA"/>
</dbReference>
<evidence type="ECO:0000313" key="1">
    <source>
        <dbReference type="EMBL" id="SMF67492.1"/>
    </source>
</evidence>
<reference evidence="2" key="1">
    <citation type="submission" date="2017-04" db="EMBL/GenBank/DDBJ databases">
        <authorList>
            <person name="Varghese N."/>
            <person name="Submissions S."/>
        </authorList>
    </citation>
    <scope>NUCLEOTIDE SEQUENCE [LARGE SCALE GENOMIC DNA]</scope>
    <source>
        <strain evidence="2">RKEM611</strain>
    </source>
</reference>
<keyword evidence="2" id="KW-1185">Reference proteome</keyword>
<evidence type="ECO:0000313" key="2">
    <source>
        <dbReference type="Proteomes" id="UP000192907"/>
    </source>
</evidence>
<protein>
    <submittedName>
        <fullName evidence="1">Uncharacterized protein</fullName>
    </submittedName>
</protein>
<proteinExistence type="predicted"/>
<name>A0A1Y6CPL1_9BACT</name>
<organism evidence="1 2">
    <name type="scientific">Pseudobacteriovorax antillogorgiicola</name>
    <dbReference type="NCBI Taxonomy" id="1513793"/>
    <lineage>
        <taxon>Bacteria</taxon>
        <taxon>Pseudomonadati</taxon>
        <taxon>Bdellovibrionota</taxon>
        <taxon>Oligoflexia</taxon>
        <taxon>Oligoflexales</taxon>
        <taxon>Pseudobacteriovoracaceae</taxon>
        <taxon>Pseudobacteriovorax</taxon>
    </lineage>
</organism>
<dbReference type="OrthoDB" id="117888at2"/>
<accession>A0A1Y6CPL1</accession>